<accession>A0ABZ0I1K0</accession>
<feature type="transmembrane region" description="Helical" evidence="9">
    <location>
        <begin position="185"/>
        <end position="206"/>
    </location>
</feature>
<keyword evidence="4" id="KW-0067">ATP-binding</keyword>
<keyword evidence="6 9" id="KW-1133">Transmembrane helix</keyword>
<evidence type="ECO:0000259" key="12">
    <source>
        <dbReference type="PROSITE" id="PS50990"/>
    </source>
</evidence>
<evidence type="ECO:0000256" key="7">
    <source>
        <dbReference type="ARBA" id="ARBA00023136"/>
    </source>
</evidence>
<proteinExistence type="predicted"/>
<keyword evidence="5" id="KW-0653">Protein transport</keyword>
<feature type="domain" description="ABC transporter" evidence="10">
    <location>
        <begin position="468"/>
        <end position="701"/>
    </location>
</feature>
<dbReference type="PROSITE" id="PS50990">
    <property type="entry name" value="PEPTIDASE_C39"/>
    <property type="match status" value="1"/>
</dbReference>
<evidence type="ECO:0000256" key="2">
    <source>
        <dbReference type="ARBA" id="ARBA00022692"/>
    </source>
</evidence>
<evidence type="ECO:0000256" key="3">
    <source>
        <dbReference type="ARBA" id="ARBA00022741"/>
    </source>
</evidence>
<dbReference type="Gene3D" id="3.40.50.300">
    <property type="entry name" value="P-loop containing nucleotide triphosphate hydrolases"/>
    <property type="match status" value="1"/>
</dbReference>
<dbReference type="SUPFAM" id="SSF52540">
    <property type="entry name" value="P-loop containing nucleoside triphosphate hydrolases"/>
    <property type="match status" value="1"/>
</dbReference>
<dbReference type="PROSITE" id="PS00211">
    <property type="entry name" value="ABC_TRANSPORTER_1"/>
    <property type="match status" value="1"/>
</dbReference>
<feature type="transmembrane region" description="Helical" evidence="9">
    <location>
        <begin position="286"/>
        <end position="306"/>
    </location>
</feature>
<feature type="transmembrane region" description="Helical" evidence="9">
    <location>
        <begin position="367"/>
        <end position="390"/>
    </location>
</feature>
<keyword evidence="14" id="KW-1185">Reference proteome</keyword>
<gene>
    <name evidence="13" type="ORF">R0135_16510</name>
</gene>
<protein>
    <submittedName>
        <fullName evidence="13">NHLP family bacteriocin export ABC transporter peptidase/permease/ATPase subunit</fullName>
    </submittedName>
</protein>
<dbReference type="InterPro" id="IPR027417">
    <property type="entry name" value="P-loop_NTPase"/>
</dbReference>
<dbReference type="InterPro" id="IPR011527">
    <property type="entry name" value="ABC1_TM_dom"/>
</dbReference>
<keyword evidence="7 9" id="KW-0472">Membrane</keyword>
<dbReference type="CDD" id="cd18569">
    <property type="entry name" value="ABC_6TM_NHLM_bacteriocin"/>
    <property type="match status" value="1"/>
</dbReference>
<dbReference type="InterPro" id="IPR003593">
    <property type="entry name" value="AAA+_ATPase"/>
</dbReference>
<keyword evidence="2 9" id="KW-0812">Transmembrane</keyword>
<dbReference type="RefSeq" id="WP_407348015.1">
    <property type="nucleotide sequence ID" value="NZ_CP136864.1"/>
</dbReference>
<dbReference type="SMART" id="SM00382">
    <property type="entry name" value="AAA"/>
    <property type="match status" value="1"/>
</dbReference>
<reference evidence="13 14" key="1">
    <citation type="submission" date="2023-10" db="EMBL/GenBank/DDBJ databases">
        <title>Two novel species belonging to the OM43/NOR5 clade.</title>
        <authorList>
            <person name="Park M."/>
        </authorList>
    </citation>
    <scope>NUCLEOTIDE SEQUENCE [LARGE SCALE GENOMIC DNA]</scope>
    <source>
        <strain evidence="13 14">IMCC43200</strain>
    </source>
</reference>
<evidence type="ECO:0000256" key="9">
    <source>
        <dbReference type="SAM" id="Phobius"/>
    </source>
</evidence>
<dbReference type="InterPro" id="IPR003439">
    <property type="entry name" value="ABC_transporter-like_ATP-bd"/>
</dbReference>
<evidence type="ECO:0000256" key="4">
    <source>
        <dbReference type="ARBA" id="ARBA00022840"/>
    </source>
</evidence>
<keyword evidence="8" id="KW-0080">Bacteriocin transport</keyword>
<feature type="domain" description="ABC transmembrane type-1" evidence="11">
    <location>
        <begin position="150"/>
        <end position="431"/>
    </location>
</feature>
<sequence>MEALECGAASLSIILGFYGRFVPLEELRVACGVSRDGSKASNIVKAARTYGLVASGKRLSIQEVERLKLPFVVFWNFNHFLVVEGFAGDTVFLSDPASGKRKVSRAEFKDSYTGVTLVFEPGEEFEKSPPPPGMLESLLPRLKGSKGPFIFVILASLALVIPGLVIPVFSQIFVDDYLVGGMDGWIKPLLLGVLLAAVLRITLTWLQQSQLLRLGAKLSMSTTGAFLWHVLRLPVNFFSQRYASDISQRVPANDRVADLVGGQLATSLVNIVAVIFYVFMMLQYDWVLTLVGILITCINLLTLKYLGQVRKDGNLRLLQDTGKLMATTMNGIQTIETIKSTGAENDFFARWLGYKAKVLNSQQDLELYTRLLSILPTFLNTLANVAILGFGGMRVIDGDLSVGMLVAFQSLMMSFTQPITELMGLAGKMQEAEGDLRRLDDVLNYPLDKQFQKPPAADSEKRSIEGNLELKNIVFGYSRLEPPLIEDLSLCLKPGQRIALVGGSGSGKSTISKLVMGLQQPWSGTVLLDHVKREDIPPIVINLCLAGVDQDIFLFEGTVRENLSMWDKTIPESDLVQAARDACIHDDIVNRVGGYDSLIQEGGQNFSGGQRQRIEIARALSSNPQILVMDEATAALDPLTEKIIDNNLRRRGCSCLIVAHRLSTIRDCDEIILLEKGRVLERGTHDELLALGGAYQKLIQETG</sequence>
<evidence type="ECO:0000256" key="1">
    <source>
        <dbReference type="ARBA" id="ARBA00004651"/>
    </source>
</evidence>
<evidence type="ECO:0000259" key="11">
    <source>
        <dbReference type="PROSITE" id="PS50929"/>
    </source>
</evidence>
<dbReference type="EMBL" id="CP136864">
    <property type="protein sequence ID" value="WOJ93367.1"/>
    <property type="molecule type" value="Genomic_DNA"/>
</dbReference>
<dbReference type="InterPro" id="IPR022514">
    <property type="entry name" value="NHPM_micro_ABC1"/>
</dbReference>
<dbReference type="InterPro" id="IPR017871">
    <property type="entry name" value="ABC_transporter-like_CS"/>
</dbReference>
<evidence type="ECO:0000313" key="14">
    <source>
        <dbReference type="Proteomes" id="UP001626537"/>
    </source>
</evidence>
<evidence type="ECO:0000259" key="10">
    <source>
        <dbReference type="PROSITE" id="PS50893"/>
    </source>
</evidence>
<dbReference type="Pfam" id="PF00005">
    <property type="entry name" value="ABC_tran"/>
    <property type="match status" value="1"/>
</dbReference>
<dbReference type="Proteomes" id="UP001626537">
    <property type="component" value="Chromosome"/>
</dbReference>
<feature type="transmembrane region" description="Helical" evidence="9">
    <location>
        <begin position="149"/>
        <end position="173"/>
    </location>
</feature>
<dbReference type="Gene3D" id="3.90.70.10">
    <property type="entry name" value="Cysteine proteinases"/>
    <property type="match status" value="1"/>
</dbReference>
<keyword evidence="5" id="KW-0813">Transport</keyword>
<dbReference type="NCBIfam" id="TIGR03796">
    <property type="entry name" value="NHLM_micro_ABC1"/>
    <property type="match status" value="1"/>
</dbReference>
<dbReference type="PANTHER" id="PTHR24221">
    <property type="entry name" value="ATP-BINDING CASSETTE SUB-FAMILY B"/>
    <property type="match status" value="1"/>
</dbReference>
<dbReference type="Pfam" id="PF03412">
    <property type="entry name" value="Peptidase_C39"/>
    <property type="match status" value="1"/>
</dbReference>
<evidence type="ECO:0000256" key="8">
    <source>
        <dbReference type="ARBA" id="ARBA00043264"/>
    </source>
</evidence>
<dbReference type="PANTHER" id="PTHR24221:SF654">
    <property type="entry name" value="ATP-BINDING CASSETTE SUB-FAMILY B MEMBER 6"/>
    <property type="match status" value="1"/>
</dbReference>
<evidence type="ECO:0000256" key="5">
    <source>
        <dbReference type="ARBA" id="ARBA00022927"/>
    </source>
</evidence>
<dbReference type="PROSITE" id="PS50929">
    <property type="entry name" value="ABC_TM1F"/>
    <property type="match status" value="1"/>
</dbReference>
<dbReference type="Gene3D" id="1.20.1560.10">
    <property type="entry name" value="ABC transporter type 1, transmembrane domain"/>
    <property type="match status" value="1"/>
</dbReference>
<organism evidence="13 14">
    <name type="scientific">Congregibacter variabilis</name>
    <dbReference type="NCBI Taxonomy" id="3081200"/>
    <lineage>
        <taxon>Bacteria</taxon>
        <taxon>Pseudomonadati</taxon>
        <taxon>Pseudomonadota</taxon>
        <taxon>Gammaproteobacteria</taxon>
        <taxon>Cellvibrionales</taxon>
        <taxon>Halieaceae</taxon>
        <taxon>Congregibacter</taxon>
    </lineage>
</organism>
<name>A0ABZ0I1K0_9GAMM</name>
<feature type="transmembrane region" description="Helical" evidence="9">
    <location>
        <begin position="259"/>
        <end position="280"/>
    </location>
</feature>
<evidence type="ECO:0000313" key="13">
    <source>
        <dbReference type="EMBL" id="WOJ93367.1"/>
    </source>
</evidence>
<dbReference type="InterPro" id="IPR005074">
    <property type="entry name" value="Peptidase_C39"/>
</dbReference>
<dbReference type="InterPro" id="IPR039421">
    <property type="entry name" value="Type_1_exporter"/>
</dbReference>
<dbReference type="SUPFAM" id="SSF90123">
    <property type="entry name" value="ABC transporter transmembrane region"/>
    <property type="match status" value="1"/>
</dbReference>
<comment type="subcellular location">
    <subcellularLocation>
        <location evidence="1">Cell membrane</location>
        <topology evidence="1">Multi-pass membrane protein</topology>
    </subcellularLocation>
</comment>
<keyword evidence="3" id="KW-0547">Nucleotide-binding</keyword>
<evidence type="ECO:0000256" key="6">
    <source>
        <dbReference type="ARBA" id="ARBA00022989"/>
    </source>
</evidence>
<feature type="domain" description="Peptidase C39" evidence="12">
    <location>
        <begin position="2"/>
        <end position="119"/>
    </location>
</feature>
<dbReference type="PROSITE" id="PS50893">
    <property type="entry name" value="ABC_TRANSPORTER_2"/>
    <property type="match status" value="1"/>
</dbReference>
<dbReference type="InterPro" id="IPR036640">
    <property type="entry name" value="ABC1_TM_sf"/>
</dbReference>
<dbReference type="Pfam" id="PF00664">
    <property type="entry name" value="ABC_membrane"/>
    <property type="match status" value="1"/>
</dbReference>